<evidence type="ECO:0000259" key="1">
    <source>
        <dbReference type="SMART" id="SM00829"/>
    </source>
</evidence>
<gene>
    <name evidence="2" type="ORF">DAEQUDRAFT_772811</name>
</gene>
<proteinExistence type="predicted"/>
<dbReference type="SMART" id="SM00829">
    <property type="entry name" value="PKS_ER"/>
    <property type="match status" value="1"/>
</dbReference>
<dbReference type="GO" id="GO:0016651">
    <property type="term" value="F:oxidoreductase activity, acting on NAD(P)H"/>
    <property type="evidence" value="ECO:0007669"/>
    <property type="project" value="InterPro"/>
</dbReference>
<evidence type="ECO:0000313" key="3">
    <source>
        <dbReference type="Proteomes" id="UP000076727"/>
    </source>
</evidence>
<dbReference type="InterPro" id="IPR011032">
    <property type="entry name" value="GroES-like_sf"/>
</dbReference>
<dbReference type="Pfam" id="PF00107">
    <property type="entry name" value="ADH_zinc_N"/>
    <property type="match status" value="1"/>
</dbReference>
<dbReference type="SUPFAM" id="SSF51735">
    <property type="entry name" value="NAD(P)-binding Rossmann-fold domains"/>
    <property type="match status" value="1"/>
</dbReference>
<dbReference type="AlphaFoldDB" id="A0A165SP13"/>
<dbReference type="EMBL" id="KV429041">
    <property type="protein sequence ID" value="KZT72281.1"/>
    <property type="molecule type" value="Genomic_DNA"/>
</dbReference>
<reference evidence="2 3" key="1">
    <citation type="journal article" date="2016" name="Mol. Biol. Evol.">
        <title>Comparative Genomics of Early-Diverging Mushroom-Forming Fungi Provides Insights into the Origins of Lignocellulose Decay Capabilities.</title>
        <authorList>
            <person name="Nagy L.G."/>
            <person name="Riley R."/>
            <person name="Tritt A."/>
            <person name="Adam C."/>
            <person name="Daum C."/>
            <person name="Floudas D."/>
            <person name="Sun H."/>
            <person name="Yadav J.S."/>
            <person name="Pangilinan J."/>
            <person name="Larsson K.H."/>
            <person name="Matsuura K."/>
            <person name="Barry K."/>
            <person name="Labutti K."/>
            <person name="Kuo R."/>
            <person name="Ohm R.A."/>
            <person name="Bhattacharya S.S."/>
            <person name="Shirouzu T."/>
            <person name="Yoshinaga Y."/>
            <person name="Martin F.M."/>
            <person name="Grigoriev I.V."/>
            <person name="Hibbett D.S."/>
        </authorList>
    </citation>
    <scope>NUCLEOTIDE SEQUENCE [LARGE SCALE GENOMIC DNA]</scope>
    <source>
        <strain evidence="2 3">L-15889</strain>
    </source>
</reference>
<keyword evidence="3" id="KW-1185">Reference proteome</keyword>
<accession>A0A165SP13</accession>
<dbReference type="Gene3D" id="3.40.50.720">
    <property type="entry name" value="NAD(P)-binding Rossmann-like Domain"/>
    <property type="match status" value="1"/>
</dbReference>
<organism evidence="2 3">
    <name type="scientific">Daedalea quercina L-15889</name>
    <dbReference type="NCBI Taxonomy" id="1314783"/>
    <lineage>
        <taxon>Eukaryota</taxon>
        <taxon>Fungi</taxon>
        <taxon>Dikarya</taxon>
        <taxon>Basidiomycota</taxon>
        <taxon>Agaricomycotina</taxon>
        <taxon>Agaricomycetes</taxon>
        <taxon>Polyporales</taxon>
        <taxon>Fomitopsis</taxon>
    </lineage>
</organism>
<dbReference type="PANTHER" id="PTHR45348">
    <property type="entry name" value="HYPOTHETICAL OXIDOREDUCTASE (EUROFUNG)"/>
    <property type="match status" value="1"/>
</dbReference>
<dbReference type="OrthoDB" id="3233595at2759"/>
<protein>
    <submittedName>
        <fullName evidence="2">GroES-like protein</fullName>
    </submittedName>
</protein>
<dbReference type="Pfam" id="PF08240">
    <property type="entry name" value="ADH_N"/>
    <property type="match status" value="1"/>
</dbReference>
<evidence type="ECO:0000313" key="2">
    <source>
        <dbReference type="EMBL" id="KZT72281.1"/>
    </source>
</evidence>
<dbReference type="InterPro" id="IPR036291">
    <property type="entry name" value="NAD(P)-bd_dom_sf"/>
</dbReference>
<dbReference type="InterPro" id="IPR013154">
    <property type="entry name" value="ADH-like_N"/>
</dbReference>
<dbReference type="PANTHER" id="PTHR45348:SF2">
    <property type="entry name" value="ZINC-TYPE ALCOHOL DEHYDROGENASE-LIKE PROTEIN C2E1P3.01"/>
    <property type="match status" value="1"/>
</dbReference>
<dbReference type="CDD" id="cd08249">
    <property type="entry name" value="enoyl_reductase_like"/>
    <property type="match status" value="1"/>
</dbReference>
<dbReference type="Proteomes" id="UP000076727">
    <property type="component" value="Unassembled WGS sequence"/>
</dbReference>
<dbReference type="Gene3D" id="3.90.180.10">
    <property type="entry name" value="Medium-chain alcohol dehydrogenases, catalytic domain"/>
    <property type="match status" value="1"/>
</dbReference>
<dbReference type="SUPFAM" id="SSF50129">
    <property type="entry name" value="GroES-like"/>
    <property type="match status" value="1"/>
</dbReference>
<name>A0A165SP13_9APHY</name>
<sequence length="345" mass="36723">MSQQKILYVVEKHGPFEVRTGPVPTPGAGEVLLKVQAAALNPADWKIVEYVVFEKYPMILGADAAGVVEEVGEGVTNLRKGDRVLTNGLYGEYEHSAFQQYMLGYANVTAKIPDNLSFEEAATIPVGLATAAVGLFYHGAESGSAGLYPPWETDGRGKYTGEAIFIVGGASSVGQYVIQLAKLAGFSPIITTASPHNAVSLEGLGATHVLDRNLSEDVLIEKIRDITSAPVKVVFDAISLPETQEFAYRVLAPGGTLVIDLEAQVKSTTADKRIIYIIGNTSMAANRKLGASLYSKLTSLLEEGAVKPNRVEVLPNGLRGVADGLQRVKKGVSNVKLVALPQETV</sequence>
<dbReference type="STRING" id="1314783.A0A165SP13"/>
<dbReference type="InterPro" id="IPR013149">
    <property type="entry name" value="ADH-like_C"/>
</dbReference>
<dbReference type="InterPro" id="IPR047122">
    <property type="entry name" value="Trans-enoyl_RdTase-like"/>
</dbReference>
<dbReference type="InterPro" id="IPR020843">
    <property type="entry name" value="ER"/>
</dbReference>
<feature type="domain" description="Enoyl reductase (ER)" evidence="1">
    <location>
        <begin position="14"/>
        <end position="339"/>
    </location>
</feature>